<proteinExistence type="predicted"/>
<reference evidence="1" key="1">
    <citation type="submission" date="2023-08" db="EMBL/GenBank/DDBJ databases">
        <title>Reference Genome Resource for the Citrus Pathogen Phytophthora citrophthora.</title>
        <authorList>
            <person name="Moller H."/>
            <person name="Coetzee B."/>
            <person name="Rose L.J."/>
            <person name="Van Niekerk J.M."/>
        </authorList>
    </citation>
    <scope>NUCLEOTIDE SEQUENCE</scope>
    <source>
        <strain evidence="1">STE-U-9442</strain>
    </source>
</reference>
<sequence>MLDDHQLWNEKDFPPTLLLFPRPKFLLSTHLWHFGVLELQMTEAQLYTSSNPRLELAATHVL</sequence>
<protein>
    <submittedName>
        <fullName evidence="1">Uncharacterized protein</fullName>
    </submittedName>
</protein>
<gene>
    <name evidence="1" type="ORF">P3T76_015302</name>
</gene>
<dbReference type="AlphaFoldDB" id="A0AAD9FZH3"/>
<name>A0AAD9FZH3_9STRA</name>
<keyword evidence="2" id="KW-1185">Reference proteome</keyword>
<evidence type="ECO:0000313" key="1">
    <source>
        <dbReference type="EMBL" id="KAK1929174.1"/>
    </source>
</evidence>
<dbReference type="EMBL" id="JASMQC010000051">
    <property type="protein sequence ID" value="KAK1929174.1"/>
    <property type="molecule type" value="Genomic_DNA"/>
</dbReference>
<comment type="caution">
    <text evidence="1">The sequence shown here is derived from an EMBL/GenBank/DDBJ whole genome shotgun (WGS) entry which is preliminary data.</text>
</comment>
<accession>A0AAD9FZH3</accession>
<dbReference type="Proteomes" id="UP001259832">
    <property type="component" value="Unassembled WGS sequence"/>
</dbReference>
<evidence type="ECO:0000313" key="2">
    <source>
        <dbReference type="Proteomes" id="UP001259832"/>
    </source>
</evidence>
<organism evidence="1 2">
    <name type="scientific">Phytophthora citrophthora</name>
    <dbReference type="NCBI Taxonomy" id="4793"/>
    <lineage>
        <taxon>Eukaryota</taxon>
        <taxon>Sar</taxon>
        <taxon>Stramenopiles</taxon>
        <taxon>Oomycota</taxon>
        <taxon>Peronosporomycetes</taxon>
        <taxon>Peronosporales</taxon>
        <taxon>Peronosporaceae</taxon>
        <taxon>Phytophthora</taxon>
    </lineage>
</organism>